<proteinExistence type="predicted"/>
<organism evidence="1 2">
    <name type="scientific">Sorghum bicolor</name>
    <name type="common">Sorghum</name>
    <name type="synonym">Sorghum vulgare</name>
    <dbReference type="NCBI Taxonomy" id="4558"/>
    <lineage>
        <taxon>Eukaryota</taxon>
        <taxon>Viridiplantae</taxon>
        <taxon>Streptophyta</taxon>
        <taxon>Embryophyta</taxon>
        <taxon>Tracheophyta</taxon>
        <taxon>Spermatophyta</taxon>
        <taxon>Magnoliopsida</taxon>
        <taxon>Liliopsida</taxon>
        <taxon>Poales</taxon>
        <taxon>Poaceae</taxon>
        <taxon>PACMAD clade</taxon>
        <taxon>Panicoideae</taxon>
        <taxon>Andropogonodae</taxon>
        <taxon>Andropogoneae</taxon>
        <taxon>Sorghinae</taxon>
        <taxon>Sorghum</taxon>
    </lineage>
</organism>
<dbReference type="AlphaFoldDB" id="A0A1W0W375"/>
<dbReference type="InParanoid" id="A0A1W0W375"/>
<dbReference type="EMBL" id="CM000761">
    <property type="protein sequence ID" value="OQU88820.1"/>
    <property type="molecule type" value="Genomic_DNA"/>
</dbReference>
<reference evidence="2" key="2">
    <citation type="journal article" date="2018" name="Plant J.">
        <title>The Sorghum bicolor reference genome: improved assembly, gene annotations, a transcriptome atlas, and signatures of genome organization.</title>
        <authorList>
            <person name="McCormick R.F."/>
            <person name="Truong S.K."/>
            <person name="Sreedasyam A."/>
            <person name="Jenkins J."/>
            <person name="Shu S."/>
            <person name="Sims D."/>
            <person name="Kennedy M."/>
            <person name="Amirebrahimi M."/>
            <person name="Weers B.D."/>
            <person name="McKinley B."/>
            <person name="Mattison A."/>
            <person name="Morishige D.T."/>
            <person name="Grimwood J."/>
            <person name="Schmutz J."/>
            <person name="Mullet J.E."/>
        </authorList>
    </citation>
    <scope>NUCLEOTIDE SEQUENCE [LARGE SCALE GENOMIC DNA]</scope>
    <source>
        <strain evidence="2">cv. BTx623</strain>
    </source>
</reference>
<dbReference type="Proteomes" id="UP000000768">
    <property type="component" value="Chromosome 2"/>
</dbReference>
<evidence type="ECO:0000313" key="1">
    <source>
        <dbReference type="EMBL" id="OQU88820.1"/>
    </source>
</evidence>
<keyword evidence="2" id="KW-1185">Reference proteome</keyword>
<evidence type="ECO:0000313" key="2">
    <source>
        <dbReference type="Proteomes" id="UP000000768"/>
    </source>
</evidence>
<protein>
    <submittedName>
        <fullName evidence="1">Uncharacterized protein</fullName>
    </submittedName>
</protein>
<accession>A0A1W0W375</accession>
<gene>
    <name evidence="1" type="ORF">SORBI_3002G100766</name>
</gene>
<dbReference type="Gramene" id="OQU88820">
    <property type="protein sequence ID" value="OQU88820"/>
    <property type="gene ID" value="SORBI_3002G100766"/>
</dbReference>
<name>A0A1W0W375_SORBI</name>
<sequence length="62" mass="7506">MDVRTCKKKKWKVLLRRGDVKYLEDIITVMKQWLEVFWSEQTKWKLKACFIEAHISLACVSF</sequence>
<reference evidence="1 2" key="1">
    <citation type="journal article" date="2009" name="Nature">
        <title>The Sorghum bicolor genome and the diversification of grasses.</title>
        <authorList>
            <person name="Paterson A.H."/>
            <person name="Bowers J.E."/>
            <person name="Bruggmann R."/>
            <person name="Dubchak I."/>
            <person name="Grimwood J."/>
            <person name="Gundlach H."/>
            <person name="Haberer G."/>
            <person name="Hellsten U."/>
            <person name="Mitros T."/>
            <person name="Poliakov A."/>
            <person name="Schmutz J."/>
            <person name="Spannagl M."/>
            <person name="Tang H."/>
            <person name="Wang X."/>
            <person name="Wicker T."/>
            <person name="Bharti A.K."/>
            <person name="Chapman J."/>
            <person name="Feltus F.A."/>
            <person name="Gowik U."/>
            <person name="Grigoriev I.V."/>
            <person name="Lyons E."/>
            <person name="Maher C.A."/>
            <person name="Martis M."/>
            <person name="Narechania A."/>
            <person name="Otillar R.P."/>
            <person name="Penning B.W."/>
            <person name="Salamov A.A."/>
            <person name="Wang Y."/>
            <person name="Zhang L."/>
            <person name="Carpita N.C."/>
            <person name="Freeling M."/>
            <person name="Gingle A.R."/>
            <person name="Hash C.T."/>
            <person name="Keller B."/>
            <person name="Klein P."/>
            <person name="Kresovich S."/>
            <person name="McCann M.C."/>
            <person name="Ming R."/>
            <person name="Peterson D.G."/>
            <person name="Mehboob-ur-Rahman"/>
            <person name="Ware D."/>
            <person name="Westhoff P."/>
            <person name="Mayer K.F."/>
            <person name="Messing J."/>
            <person name="Rokhsar D.S."/>
        </authorList>
    </citation>
    <scope>NUCLEOTIDE SEQUENCE [LARGE SCALE GENOMIC DNA]</scope>
    <source>
        <strain evidence="2">cv. BTx623</strain>
    </source>
</reference>